<feature type="region of interest" description="Disordered" evidence="1">
    <location>
        <begin position="198"/>
        <end position="231"/>
    </location>
</feature>
<evidence type="ECO:0000313" key="6">
    <source>
        <dbReference type="EMBL" id="CAF4082864.1"/>
    </source>
</evidence>
<protein>
    <submittedName>
        <fullName evidence="3">Uncharacterized protein</fullName>
    </submittedName>
</protein>
<comment type="caution">
    <text evidence="3">The sequence shown here is derived from an EMBL/GenBank/DDBJ whole genome shotgun (WGS) entry which is preliminary data.</text>
</comment>
<evidence type="ECO:0000313" key="7">
    <source>
        <dbReference type="Proteomes" id="UP000663860"/>
    </source>
</evidence>
<evidence type="ECO:0000256" key="2">
    <source>
        <dbReference type="SAM" id="Phobius"/>
    </source>
</evidence>
<gene>
    <name evidence="3" type="ORF">IZO911_LOCUS4729</name>
    <name evidence="5" type="ORF">KXQ929_LOCUS21844</name>
    <name evidence="6" type="ORF">OKA104_LOCUS34669</name>
    <name evidence="4" type="ORF">VCS650_LOCUS4440</name>
</gene>
<feature type="transmembrane region" description="Helical" evidence="2">
    <location>
        <begin position="89"/>
        <end position="110"/>
    </location>
</feature>
<proteinExistence type="predicted"/>
<dbReference type="Proteomes" id="UP000663860">
    <property type="component" value="Unassembled WGS sequence"/>
</dbReference>
<keyword evidence="2" id="KW-1133">Transmembrane helix</keyword>
<dbReference type="EMBL" id="CAJOBB010001630">
    <property type="protein sequence ID" value="CAF3882714.1"/>
    <property type="molecule type" value="Genomic_DNA"/>
</dbReference>
<dbReference type="EMBL" id="CAJNOE010000027">
    <property type="protein sequence ID" value="CAF0761262.1"/>
    <property type="molecule type" value="Genomic_DNA"/>
</dbReference>
<evidence type="ECO:0000313" key="3">
    <source>
        <dbReference type="EMBL" id="CAF0761262.1"/>
    </source>
</evidence>
<feature type="transmembrane region" description="Helical" evidence="2">
    <location>
        <begin position="21"/>
        <end position="42"/>
    </location>
</feature>
<reference evidence="3" key="1">
    <citation type="submission" date="2021-02" db="EMBL/GenBank/DDBJ databases">
        <authorList>
            <person name="Nowell W R."/>
        </authorList>
    </citation>
    <scope>NUCLEOTIDE SEQUENCE</scope>
</reference>
<keyword evidence="2" id="KW-0472">Membrane</keyword>
<feature type="transmembrane region" description="Helical" evidence="2">
    <location>
        <begin position="122"/>
        <end position="145"/>
    </location>
</feature>
<accession>A0A813Q324</accession>
<dbReference type="Proteomes" id="UP000663891">
    <property type="component" value="Unassembled WGS sequence"/>
</dbReference>
<dbReference type="Proteomes" id="UP000663881">
    <property type="component" value="Unassembled WGS sequence"/>
</dbReference>
<evidence type="ECO:0000313" key="4">
    <source>
        <dbReference type="EMBL" id="CAF0809073.1"/>
    </source>
</evidence>
<sequence length="243" mass="28255">MANSINNRLPMHFRPTLDPKFLFVLFLIEIGSLVFNSLHLTAPEFQFYTAYNELPAIYEIASQPYSCFANINYCVYEQKQLFFLKALDLVFISIIVLCYGFLFIIILFKWEKSKIRSNIKITWYAAFELSALLTLSLHTLVMIILFERNTINTDQCNKQNRLIRAENIFNYFVLSILEVAYIGFDLVNRQTASHQTSDQELQLKSAPAEHQHLRPSENAHALLKPSSNKKDIRTSLQTVKFNK</sequence>
<dbReference type="AlphaFoldDB" id="A0A813Q324"/>
<dbReference type="OrthoDB" id="9998186at2759"/>
<dbReference type="Proteomes" id="UP000663868">
    <property type="component" value="Unassembled WGS sequence"/>
</dbReference>
<feature type="compositionally biased region" description="Basic and acidic residues" evidence="1">
    <location>
        <begin position="207"/>
        <end position="217"/>
    </location>
</feature>
<organism evidence="3 7">
    <name type="scientific">Adineta steineri</name>
    <dbReference type="NCBI Taxonomy" id="433720"/>
    <lineage>
        <taxon>Eukaryota</taxon>
        <taxon>Metazoa</taxon>
        <taxon>Spiralia</taxon>
        <taxon>Gnathifera</taxon>
        <taxon>Rotifera</taxon>
        <taxon>Eurotatoria</taxon>
        <taxon>Bdelloidea</taxon>
        <taxon>Adinetida</taxon>
        <taxon>Adinetidae</taxon>
        <taxon>Adineta</taxon>
    </lineage>
</organism>
<dbReference type="EMBL" id="CAJNON010000025">
    <property type="protein sequence ID" value="CAF0809073.1"/>
    <property type="molecule type" value="Genomic_DNA"/>
</dbReference>
<evidence type="ECO:0000313" key="5">
    <source>
        <dbReference type="EMBL" id="CAF3882714.1"/>
    </source>
</evidence>
<dbReference type="EMBL" id="CAJOAY010004774">
    <property type="protein sequence ID" value="CAF4082864.1"/>
    <property type="molecule type" value="Genomic_DNA"/>
</dbReference>
<evidence type="ECO:0000256" key="1">
    <source>
        <dbReference type="SAM" id="MobiDB-lite"/>
    </source>
</evidence>
<keyword evidence="2" id="KW-0812">Transmembrane</keyword>
<name>A0A813Q324_9BILA</name>